<dbReference type="InterPro" id="IPR009395">
    <property type="entry name" value="BLOC1S1"/>
</dbReference>
<sequence length="294" mass="30902">MSANLSSSSGPPSIPPPRSLPSSLSPTLQSSSHSARSRSTASPSISTPSSHSPETLRQIAEARAALEASMSNIGSSLDRTLRSRAQNLHENSKQLEKQQKDVVKATEGLKKESEKLGKVAAEGMKRVKELGNVQNWAEMLERDFLVLEETLRLAERRSSGSESGSGWETSSEGSVEGTGGEALPGFEGEWKFEAEEDIQMGEQDWSESAVVSDGQTCGAPERSRVDNGDTRMHGAEAVSKDKGKGKAVDVAPDSAKDSENHIPTSGGSPTAANMAGPGCDPSSVFGNTTASVTS</sequence>
<dbReference type="PANTHER" id="PTHR13073">
    <property type="entry name" value="BLOC-1 COMPLEX SUBUNIT 1"/>
    <property type="match status" value="1"/>
</dbReference>
<evidence type="ECO:0000313" key="4">
    <source>
        <dbReference type="EMBL" id="OWP04237.1"/>
    </source>
</evidence>
<gene>
    <name evidence="4" type="ORF">B2J93_9305</name>
</gene>
<dbReference type="InParanoid" id="A0A218Z826"/>
<keyword evidence="5" id="KW-1185">Reference proteome</keyword>
<comment type="caution">
    <text evidence="4">The sequence shown here is derived from an EMBL/GenBank/DDBJ whole genome shotgun (WGS) entry which is preliminary data.</text>
</comment>
<feature type="compositionally biased region" description="Polar residues" evidence="3">
    <location>
        <begin position="261"/>
        <end position="271"/>
    </location>
</feature>
<name>A0A218Z826_9HELO</name>
<accession>A0A218Z826</accession>
<dbReference type="AlphaFoldDB" id="A0A218Z826"/>
<feature type="compositionally biased region" description="Basic and acidic residues" evidence="3">
    <location>
        <begin position="221"/>
        <end position="247"/>
    </location>
</feature>
<dbReference type="Pfam" id="PF06320">
    <property type="entry name" value="GCN5L1"/>
    <property type="match status" value="1"/>
</dbReference>
<evidence type="ECO:0000256" key="2">
    <source>
        <dbReference type="ARBA" id="ARBA00019577"/>
    </source>
</evidence>
<evidence type="ECO:0000256" key="1">
    <source>
        <dbReference type="ARBA" id="ARBA00007133"/>
    </source>
</evidence>
<feature type="region of interest" description="Disordered" evidence="3">
    <location>
        <begin position="203"/>
        <end position="294"/>
    </location>
</feature>
<reference evidence="4 5" key="1">
    <citation type="submission" date="2017-04" db="EMBL/GenBank/DDBJ databases">
        <title>Draft genome sequence of Marssonina coronaria NL1: causal agent of apple blotch.</title>
        <authorList>
            <person name="Cheng Q."/>
        </authorList>
    </citation>
    <scope>NUCLEOTIDE SEQUENCE [LARGE SCALE GENOMIC DNA]</scope>
    <source>
        <strain evidence="4 5">NL1</strain>
    </source>
</reference>
<dbReference type="Proteomes" id="UP000242519">
    <property type="component" value="Unassembled WGS sequence"/>
</dbReference>
<dbReference type="GO" id="GO:0016197">
    <property type="term" value="P:endosomal transport"/>
    <property type="evidence" value="ECO:0007669"/>
    <property type="project" value="TreeGrafter"/>
</dbReference>
<comment type="similarity">
    <text evidence="1">Belongs to the BLOC1S1 family.</text>
</comment>
<feature type="compositionally biased region" description="Basic and acidic residues" evidence="3">
    <location>
        <begin position="90"/>
        <end position="110"/>
    </location>
</feature>
<feature type="compositionally biased region" description="Polar residues" evidence="3">
    <location>
        <begin position="284"/>
        <end position="294"/>
    </location>
</feature>
<dbReference type="STRING" id="503106.A0A218Z826"/>
<feature type="region of interest" description="Disordered" evidence="3">
    <location>
        <begin position="155"/>
        <end position="189"/>
    </location>
</feature>
<evidence type="ECO:0000256" key="3">
    <source>
        <dbReference type="SAM" id="MobiDB-lite"/>
    </source>
</evidence>
<protein>
    <recommendedName>
        <fullName evidence="2">Biogenesis of lysosome-related organelles complex 1 subunit 1</fullName>
    </recommendedName>
</protein>
<proteinExistence type="inferred from homology"/>
<organism evidence="4 5">
    <name type="scientific">Diplocarpon coronariae</name>
    <dbReference type="NCBI Taxonomy" id="2795749"/>
    <lineage>
        <taxon>Eukaryota</taxon>
        <taxon>Fungi</taxon>
        <taxon>Dikarya</taxon>
        <taxon>Ascomycota</taxon>
        <taxon>Pezizomycotina</taxon>
        <taxon>Leotiomycetes</taxon>
        <taxon>Helotiales</taxon>
        <taxon>Drepanopezizaceae</taxon>
        <taxon>Diplocarpon</taxon>
    </lineage>
</organism>
<dbReference type="EMBL" id="MZNU01000116">
    <property type="protein sequence ID" value="OWP04237.1"/>
    <property type="molecule type" value="Genomic_DNA"/>
</dbReference>
<feature type="region of interest" description="Disordered" evidence="3">
    <location>
        <begin position="85"/>
        <end position="110"/>
    </location>
</feature>
<feature type="region of interest" description="Disordered" evidence="3">
    <location>
        <begin position="1"/>
        <end position="56"/>
    </location>
</feature>
<dbReference type="GO" id="GO:0031083">
    <property type="term" value="C:BLOC-1 complex"/>
    <property type="evidence" value="ECO:0007669"/>
    <property type="project" value="InterPro"/>
</dbReference>
<feature type="compositionally biased region" description="Low complexity" evidence="3">
    <location>
        <begin position="1"/>
        <end position="11"/>
    </location>
</feature>
<dbReference type="OrthoDB" id="20018at2759"/>
<feature type="compositionally biased region" description="Low complexity" evidence="3">
    <location>
        <begin position="20"/>
        <end position="52"/>
    </location>
</feature>
<evidence type="ECO:0000313" key="5">
    <source>
        <dbReference type="Proteomes" id="UP000242519"/>
    </source>
</evidence>
<dbReference type="PANTHER" id="PTHR13073:SF0">
    <property type="entry name" value="BIOGENESIS OF LYSOSOME-RELATED ORGANELLES COMPLEX 1 SUBUNIT 1"/>
    <property type="match status" value="1"/>
</dbReference>
<feature type="compositionally biased region" description="Low complexity" evidence="3">
    <location>
        <begin position="160"/>
        <end position="175"/>
    </location>
</feature>